<name>A0ABU6AH51_9PSEU</name>
<accession>A0ABU6AH51</accession>
<dbReference type="RefSeq" id="WP_324268302.1">
    <property type="nucleotide sequence ID" value="NZ_JAWLNX010000022.1"/>
</dbReference>
<protein>
    <submittedName>
        <fullName evidence="1">Uncharacterized protein</fullName>
    </submittedName>
</protein>
<organism evidence="1 2">
    <name type="scientific">Saccharopolyspora mangrovi</name>
    <dbReference type="NCBI Taxonomy" id="3082379"/>
    <lineage>
        <taxon>Bacteria</taxon>
        <taxon>Bacillati</taxon>
        <taxon>Actinomycetota</taxon>
        <taxon>Actinomycetes</taxon>
        <taxon>Pseudonocardiales</taxon>
        <taxon>Pseudonocardiaceae</taxon>
        <taxon>Saccharopolyspora</taxon>
    </lineage>
</organism>
<reference evidence="1 2" key="1">
    <citation type="submission" date="2023-10" db="EMBL/GenBank/DDBJ databases">
        <title>Saccharopolyspora sp. nov., isolated from mangrove soil.</title>
        <authorList>
            <person name="Lu Y."/>
            <person name="Liu W."/>
        </authorList>
    </citation>
    <scope>NUCLEOTIDE SEQUENCE [LARGE SCALE GENOMIC DNA]</scope>
    <source>
        <strain evidence="1 2">S2-29</strain>
    </source>
</reference>
<sequence length="54" mass="5928">MAIHEHTEQTIDTQELADLVVTTLLHGIGSKGQQLSDRGWLAGTVSQWSRRAAL</sequence>
<evidence type="ECO:0000313" key="2">
    <source>
        <dbReference type="Proteomes" id="UP001327093"/>
    </source>
</evidence>
<dbReference type="EMBL" id="JAWLNX010000022">
    <property type="protein sequence ID" value="MEB3370836.1"/>
    <property type="molecule type" value="Genomic_DNA"/>
</dbReference>
<comment type="caution">
    <text evidence="1">The sequence shown here is derived from an EMBL/GenBank/DDBJ whole genome shotgun (WGS) entry which is preliminary data.</text>
</comment>
<keyword evidence="2" id="KW-1185">Reference proteome</keyword>
<gene>
    <name evidence="1" type="ORF">R4I43_25870</name>
</gene>
<evidence type="ECO:0000313" key="1">
    <source>
        <dbReference type="EMBL" id="MEB3370836.1"/>
    </source>
</evidence>
<dbReference type="Proteomes" id="UP001327093">
    <property type="component" value="Unassembled WGS sequence"/>
</dbReference>
<proteinExistence type="predicted"/>